<feature type="domain" description="PAC" evidence="8">
    <location>
        <begin position="91"/>
        <end position="143"/>
    </location>
</feature>
<dbReference type="PROSITE" id="PS00675">
    <property type="entry name" value="SIGMA54_INTERACT_1"/>
    <property type="match status" value="1"/>
</dbReference>
<evidence type="ECO:0000256" key="2">
    <source>
        <dbReference type="ARBA" id="ARBA00022840"/>
    </source>
</evidence>
<evidence type="ECO:0000259" key="7">
    <source>
        <dbReference type="PROSITE" id="PS50112"/>
    </source>
</evidence>
<dbReference type="Pfam" id="PF02954">
    <property type="entry name" value="HTH_8"/>
    <property type="match status" value="1"/>
</dbReference>
<feature type="domain" description="Sigma-54 factor interaction" evidence="6">
    <location>
        <begin position="157"/>
        <end position="385"/>
    </location>
</feature>
<evidence type="ECO:0000256" key="4">
    <source>
        <dbReference type="ARBA" id="ARBA00023163"/>
    </source>
</evidence>
<dbReference type="InterPro" id="IPR001610">
    <property type="entry name" value="PAC"/>
</dbReference>
<keyword evidence="2" id="KW-0067">ATP-binding</keyword>
<accession>A0A1M5HZT4</accession>
<dbReference type="InterPro" id="IPR002197">
    <property type="entry name" value="HTH_Fis"/>
</dbReference>
<dbReference type="Pfam" id="PF13426">
    <property type="entry name" value="PAS_9"/>
    <property type="match status" value="1"/>
</dbReference>
<dbReference type="InterPro" id="IPR058031">
    <property type="entry name" value="AAA_lid_NorR"/>
</dbReference>
<dbReference type="InterPro" id="IPR000700">
    <property type="entry name" value="PAS-assoc_C"/>
</dbReference>
<dbReference type="RefSeq" id="WP_245795229.1">
    <property type="nucleotide sequence ID" value="NZ_FQVB01000050.1"/>
</dbReference>
<evidence type="ECO:0000259" key="8">
    <source>
        <dbReference type="PROSITE" id="PS50113"/>
    </source>
</evidence>
<dbReference type="PRINTS" id="PR01590">
    <property type="entry name" value="HTHFIS"/>
</dbReference>
<evidence type="ECO:0000256" key="3">
    <source>
        <dbReference type="ARBA" id="ARBA00023015"/>
    </source>
</evidence>
<feature type="domain" description="PAS" evidence="7">
    <location>
        <begin position="15"/>
        <end position="61"/>
    </location>
</feature>
<dbReference type="CDD" id="cd00130">
    <property type="entry name" value="PAS"/>
    <property type="match status" value="1"/>
</dbReference>
<dbReference type="SMART" id="SM00091">
    <property type="entry name" value="PAS"/>
    <property type="match status" value="1"/>
</dbReference>
<dbReference type="AlphaFoldDB" id="A0A1M5HZT4"/>
<evidence type="ECO:0000313" key="10">
    <source>
        <dbReference type="Proteomes" id="UP000184076"/>
    </source>
</evidence>
<dbReference type="Gene3D" id="1.10.10.60">
    <property type="entry name" value="Homeodomain-like"/>
    <property type="match status" value="1"/>
</dbReference>
<dbReference type="PROSITE" id="PS50113">
    <property type="entry name" value="PAC"/>
    <property type="match status" value="1"/>
</dbReference>
<protein>
    <submittedName>
        <fullName evidence="9">PAS domain S-box-containing protein</fullName>
    </submittedName>
</protein>
<dbReference type="Gene3D" id="3.30.450.20">
    <property type="entry name" value="PAS domain"/>
    <property type="match status" value="1"/>
</dbReference>
<dbReference type="SUPFAM" id="SSF55785">
    <property type="entry name" value="PYP-like sensor domain (PAS domain)"/>
    <property type="match status" value="1"/>
</dbReference>
<dbReference type="GO" id="GO:0043565">
    <property type="term" value="F:sequence-specific DNA binding"/>
    <property type="evidence" value="ECO:0007669"/>
    <property type="project" value="InterPro"/>
</dbReference>
<dbReference type="InterPro" id="IPR000014">
    <property type="entry name" value="PAS"/>
</dbReference>
<dbReference type="EMBL" id="FQVB01000050">
    <property type="protein sequence ID" value="SHG21521.1"/>
    <property type="molecule type" value="Genomic_DNA"/>
</dbReference>
<dbReference type="PROSITE" id="PS50045">
    <property type="entry name" value="SIGMA54_INTERACT_4"/>
    <property type="match status" value="1"/>
</dbReference>
<dbReference type="SUPFAM" id="SSF46689">
    <property type="entry name" value="Homeodomain-like"/>
    <property type="match status" value="1"/>
</dbReference>
<dbReference type="InterPro" id="IPR003593">
    <property type="entry name" value="AAA+_ATPase"/>
</dbReference>
<evidence type="ECO:0000313" key="9">
    <source>
        <dbReference type="EMBL" id="SHG21521.1"/>
    </source>
</evidence>
<name>A0A1M5HZT4_9BACT</name>
<evidence type="ECO:0000259" key="6">
    <source>
        <dbReference type="PROSITE" id="PS50045"/>
    </source>
</evidence>
<dbReference type="CDD" id="cd00009">
    <property type="entry name" value="AAA"/>
    <property type="match status" value="1"/>
</dbReference>
<dbReference type="Proteomes" id="UP000184076">
    <property type="component" value="Unassembled WGS sequence"/>
</dbReference>
<dbReference type="SUPFAM" id="SSF52540">
    <property type="entry name" value="P-loop containing nucleoside triphosphate hydrolases"/>
    <property type="match status" value="1"/>
</dbReference>
<evidence type="ECO:0000256" key="5">
    <source>
        <dbReference type="SAM" id="MobiDB-lite"/>
    </source>
</evidence>
<keyword evidence="10" id="KW-1185">Reference proteome</keyword>
<dbReference type="Gene3D" id="3.40.50.300">
    <property type="entry name" value="P-loop containing nucleotide triphosphate hydrolases"/>
    <property type="match status" value="1"/>
</dbReference>
<dbReference type="InterPro" id="IPR002078">
    <property type="entry name" value="Sigma_54_int"/>
</dbReference>
<dbReference type="InterPro" id="IPR025662">
    <property type="entry name" value="Sigma_54_int_dom_ATP-bd_1"/>
</dbReference>
<dbReference type="Pfam" id="PF00158">
    <property type="entry name" value="Sigma54_activat"/>
    <property type="match status" value="1"/>
</dbReference>
<dbReference type="PANTHER" id="PTHR32071">
    <property type="entry name" value="TRANSCRIPTIONAL REGULATORY PROTEIN"/>
    <property type="match status" value="1"/>
</dbReference>
<keyword evidence="3" id="KW-0805">Transcription regulation</keyword>
<dbReference type="NCBIfam" id="TIGR00229">
    <property type="entry name" value="sensory_box"/>
    <property type="match status" value="1"/>
</dbReference>
<keyword evidence="4" id="KW-0804">Transcription</keyword>
<feature type="region of interest" description="Disordered" evidence="5">
    <location>
        <begin position="405"/>
        <end position="427"/>
    </location>
</feature>
<dbReference type="GO" id="GO:0006355">
    <property type="term" value="P:regulation of DNA-templated transcription"/>
    <property type="evidence" value="ECO:0007669"/>
    <property type="project" value="InterPro"/>
</dbReference>
<proteinExistence type="predicted"/>
<dbReference type="Pfam" id="PF25601">
    <property type="entry name" value="AAA_lid_14"/>
    <property type="match status" value="1"/>
</dbReference>
<sequence>MKGKPLGQVFIMPDIHAYLEEILNTMNDGLMVVGPDGTVLLVNEALCRLTGYGRKELLGKSCTLFNCDSCEGERLGSGGKWCSLFVSGSMRNKRCLIMRKDGGYLHAVKNASVLRDERNRVIGAVETITDISELDRKEEQIVRLSRLLESEKGFHGIIGASPAMQRAFDITEKAAQSDAPVIIYGESGTGKELFTRAIHDLGPHRDGPYIQVNCAALNESLLESELFGHVKGAFTGATGHREGRFEAADGGDLFLDEIGDVPLSIQVKLLRVLENKQVERVGDHRPIPVDVRIITATNRDLPRMVREGSFRKDFFFRINVIPIHLPPLRERMEDLPLLVDAFLSRHRKKGKRIQGLSPQAMAHFMAYAWPGNVRELKSALEYACVLAGEGEIRPEHLPPHILRPSTPTAAPNAVPASPGATVAPSPAPRHMYPRDQRQELIDVLRQTGGNQSEAARILGVSRVTIWNRMKRYNIDLKKVIAS</sequence>
<dbReference type="FunFam" id="3.40.50.300:FF:000006">
    <property type="entry name" value="DNA-binding transcriptional regulator NtrC"/>
    <property type="match status" value="1"/>
</dbReference>
<dbReference type="InterPro" id="IPR009057">
    <property type="entry name" value="Homeodomain-like_sf"/>
</dbReference>
<dbReference type="PROSITE" id="PS50112">
    <property type="entry name" value="PAS"/>
    <property type="match status" value="1"/>
</dbReference>
<keyword evidence="1" id="KW-0547">Nucleotide-binding</keyword>
<dbReference type="Gene3D" id="1.10.8.60">
    <property type="match status" value="1"/>
</dbReference>
<organism evidence="9 10">
    <name type="scientific">Desulfacinum infernum DSM 9756</name>
    <dbReference type="NCBI Taxonomy" id="1121391"/>
    <lineage>
        <taxon>Bacteria</taxon>
        <taxon>Pseudomonadati</taxon>
        <taxon>Thermodesulfobacteriota</taxon>
        <taxon>Syntrophobacteria</taxon>
        <taxon>Syntrophobacterales</taxon>
        <taxon>Syntrophobacteraceae</taxon>
        <taxon>Desulfacinum</taxon>
    </lineage>
</organism>
<dbReference type="SMART" id="SM00086">
    <property type="entry name" value="PAC"/>
    <property type="match status" value="1"/>
</dbReference>
<dbReference type="GO" id="GO:0005524">
    <property type="term" value="F:ATP binding"/>
    <property type="evidence" value="ECO:0007669"/>
    <property type="project" value="UniProtKB-KW"/>
</dbReference>
<gene>
    <name evidence="9" type="ORF">SAMN02745206_03475</name>
</gene>
<dbReference type="InterPro" id="IPR035965">
    <property type="entry name" value="PAS-like_dom_sf"/>
</dbReference>
<reference evidence="10" key="1">
    <citation type="submission" date="2016-11" db="EMBL/GenBank/DDBJ databases">
        <authorList>
            <person name="Varghese N."/>
            <person name="Submissions S."/>
        </authorList>
    </citation>
    <scope>NUCLEOTIDE SEQUENCE [LARGE SCALE GENOMIC DNA]</scope>
    <source>
        <strain evidence="10">DSM 9756</strain>
    </source>
</reference>
<dbReference type="InterPro" id="IPR027417">
    <property type="entry name" value="P-loop_NTPase"/>
</dbReference>
<evidence type="ECO:0000256" key="1">
    <source>
        <dbReference type="ARBA" id="ARBA00022741"/>
    </source>
</evidence>
<dbReference type="STRING" id="1121391.SAMN02745206_03475"/>
<dbReference type="SMART" id="SM00382">
    <property type="entry name" value="AAA"/>
    <property type="match status" value="1"/>
</dbReference>